<reference evidence="2 3" key="1">
    <citation type="submission" date="2019-10" db="EMBL/GenBank/DDBJ databases">
        <title>Whole genome shotgun sequence of Acrocarpospora corrugata NBRC 13972.</title>
        <authorList>
            <person name="Ichikawa N."/>
            <person name="Kimura A."/>
            <person name="Kitahashi Y."/>
            <person name="Komaki H."/>
            <person name="Oguchi A."/>
        </authorList>
    </citation>
    <scope>NUCLEOTIDE SEQUENCE [LARGE SCALE GENOMIC DNA]</scope>
    <source>
        <strain evidence="2 3">NBRC 13972</strain>
    </source>
</reference>
<gene>
    <name evidence="2" type="ORF">Acor_56980</name>
</gene>
<dbReference type="Proteomes" id="UP000334990">
    <property type="component" value="Unassembled WGS sequence"/>
</dbReference>
<evidence type="ECO:0000313" key="2">
    <source>
        <dbReference type="EMBL" id="GES03632.1"/>
    </source>
</evidence>
<keyword evidence="3" id="KW-1185">Reference proteome</keyword>
<feature type="region of interest" description="Disordered" evidence="1">
    <location>
        <begin position="23"/>
        <end position="47"/>
    </location>
</feature>
<sequence length="83" mass="8233">MRWALPGLLGEVASAQNALGAGQTVGLTSDPNGGRLSNPGKGGSWTGTALPARSGVVAASSAFDTGFGFGYFQNQHVGPRAGT</sequence>
<protein>
    <submittedName>
        <fullName evidence="2">Uncharacterized protein</fullName>
    </submittedName>
</protein>
<dbReference type="EMBL" id="BLAD01000071">
    <property type="protein sequence ID" value="GES03632.1"/>
    <property type="molecule type" value="Genomic_DNA"/>
</dbReference>
<organism evidence="2 3">
    <name type="scientific">Acrocarpospora corrugata</name>
    <dbReference type="NCBI Taxonomy" id="35763"/>
    <lineage>
        <taxon>Bacteria</taxon>
        <taxon>Bacillati</taxon>
        <taxon>Actinomycetota</taxon>
        <taxon>Actinomycetes</taxon>
        <taxon>Streptosporangiales</taxon>
        <taxon>Streptosporangiaceae</taxon>
        <taxon>Acrocarpospora</taxon>
    </lineage>
</organism>
<dbReference type="RefSeq" id="WP_174876206.1">
    <property type="nucleotide sequence ID" value="NZ_BAAABN010000007.1"/>
</dbReference>
<comment type="caution">
    <text evidence="2">The sequence shown here is derived from an EMBL/GenBank/DDBJ whole genome shotgun (WGS) entry which is preliminary data.</text>
</comment>
<proteinExistence type="predicted"/>
<name>A0A5M3W6R9_9ACTN</name>
<accession>A0A5M3W6R9</accession>
<dbReference type="AlphaFoldDB" id="A0A5M3W6R9"/>
<evidence type="ECO:0000313" key="3">
    <source>
        <dbReference type="Proteomes" id="UP000334990"/>
    </source>
</evidence>
<evidence type="ECO:0000256" key="1">
    <source>
        <dbReference type="SAM" id="MobiDB-lite"/>
    </source>
</evidence>